<protein>
    <submittedName>
        <fullName evidence="2">Uncharacterized protein</fullName>
    </submittedName>
</protein>
<keyword evidence="1" id="KW-0812">Transmembrane</keyword>
<keyword evidence="1" id="KW-1133">Transmembrane helix</keyword>
<dbReference type="OrthoDB" id="9179946at2"/>
<sequence>MSDLKTENLPILGGVIFCAFVPIFLFEDWSEILNSEIVPLLEVGLIALVSALSVIFSNLVGRELKFLLVFWSRRKPAYHSKKLCLSDSRLDLGKLAERWPEVFSEQNDLDVTESIWYSKVYYPVRDNPAVKSANKMFLVTRDLYISWLIFIVAILVTFVLRKIGFIDFSFSTETVSYSLVVLMILNLTARNTGKNLVLNSVAIAINEAI</sequence>
<dbReference type="RefSeq" id="WP_075768190.1">
    <property type="nucleotide sequence ID" value="NZ_MJIL01000100.1"/>
</dbReference>
<accession>A0A1Q9G6H6</accession>
<organism evidence="2 3">
    <name type="scientific">Photobacterium proteolyticum</name>
    <dbReference type="NCBI Taxonomy" id="1903952"/>
    <lineage>
        <taxon>Bacteria</taxon>
        <taxon>Pseudomonadati</taxon>
        <taxon>Pseudomonadota</taxon>
        <taxon>Gammaproteobacteria</taxon>
        <taxon>Vibrionales</taxon>
        <taxon>Vibrionaceae</taxon>
        <taxon>Photobacterium</taxon>
    </lineage>
</organism>
<dbReference type="AlphaFoldDB" id="A0A1Q9G6H6"/>
<dbReference type="EMBL" id="MJIL01000100">
    <property type="protein sequence ID" value="OLQ69831.1"/>
    <property type="molecule type" value="Genomic_DNA"/>
</dbReference>
<comment type="caution">
    <text evidence="2">The sequence shown here is derived from an EMBL/GenBank/DDBJ whole genome shotgun (WGS) entry which is preliminary data.</text>
</comment>
<proteinExistence type="predicted"/>
<dbReference type="STRING" id="1903952.BIT28_07575"/>
<reference evidence="2 3" key="1">
    <citation type="submission" date="2016-09" db="EMBL/GenBank/DDBJ databases">
        <title>Photobacterium proteolyticum sp. nov. a protease producing bacterium isolated from ocean sediments of Laizhou Bay.</title>
        <authorList>
            <person name="Li Y."/>
        </authorList>
    </citation>
    <scope>NUCLEOTIDE SEQUENCE [LARGE SCALE GENOMIC DNA]</scope>
    <source>
        <strain evidence="2 3">13-12</strain>
    </source>
</reference>
<keyword evidence="1" id="KW-0472">Membrane</keyword>
<feature type="transmembrane region" description="Helical" evidence="1">
    <location>
        <begin position="38"/>
        <end position="60"/>
    </location>
</feature>
<gene>
    <name evidence="2" type="ORF">BIT28_07575</name>
</gene>
<feature type="transmembrane region" description="Helical" evidence="1">
    <location>
        <begin position="170"/>
        <end position="189"/>
    </location>
</feature>
<evidence type="ECO:0000256" key="1">
    <source>
        <dbReference type="SAM" id="Phobius"/>
    </source>
</evidence>
<feature type="transmembrane region" description="Helical" evidence="1">
    <location>
        <begin position="9"/>
        <end position="26"/>
    </location>
</feature>
<name>A0A1Q9G6H6_9GAMM</name>
<evidence type="ECO:0000313" key="2">
    <source>
        <dbReference type="EMBL" id="OLQ69831.1"/>
    </source>
</evidence>
<keyword evidence="3" id="KW-1185">Reference proteome</keyword>
<dbReference type="Proteomes" id="UP000186905">
    <property type="component" value="Unassembled WGS sequence"/>
</dbReference>
<evidence type="ECO:0000313" key="3">
    <source>
        <dbReference type="Proteomes" id="UP000186905"/>
    </source>
</evidence>
<feature type="transmembrane region" description="Helical" evidence="1">
    <location>
        <begin position="144"/>
        <end position="164"/>
    </location>
</feature>